<organism evidence="1 2">
    <name type="scientific">Xyrichtys novacula</name>
    <name type="common">Pearly razorfish</name>
    <name type="synonym">Hemipteronotus novacula</name>
    <dbReference type="NCBI Taxonomy" id="13765"/>
    <lineage>
        <taxon>Eukaryota</taxon>
        <taxon>Metazoa</taxon>
        <taxon>Chordata</taxon>
        <taxon>Craniata</taxon>
        <taxon>Vertebrata</taxon>
        <taxon>Euteleostomi</taxon>
        <taxon>Actinopterygii</taxon>
        <taxon>Neopterygii</taxon>
        <taxon>Teleostei</taxon>
        <taxon>Neoteleostei</taxon>
        <taxon>Acanthomorphata</taxon>
        <taxon>Eupercaria</taxon>
        <taxon>Labriformes</taxon>
        <taxon>Labridae</taxon>
        <taxon>Xyrichtys</taxon>
    </lineage>
</organism>
<evidence type="ECO:0000313" key="2">
    <source>
        <dbReference type="Proteomes" id="UP001178508"/>
    </source>
</evidence>
<name>A0AAV1FPQ2_XYRNO</name>
<sequence>MLVTLKRNYLEQTLQASRTYFAVTQNSPFGLGVSLNDMCMLKPDPPALSNTLFACCRKRISLRSF</sequence>
<protein>
    <submittedName>
        <fullName evidence="1">Uncharacterized protein</fullName>
    </submittedName>
</protein>
<reference evidence="1" key="1">
    <citation type="submission" date="2023-08" db="EMBL/GenBank/DDBJ databases">
        <authorList>
            <person name="Alioto T."/>
            <person name="Alioto T."/>
            <person name="Gomez Garrido J."/>
        </authorList>
    </citation>
    <scope>NUCLEOTIDE SEQUENCE</scope>
</reference>
<evidence type="ECO:0000313" key="1">
    <source>
        <dbReference type="EMBL" id="CAJ1062944.1"/>
    </source>
</evidence>
<proteinExistence type="predicted"/>
<dbReference type="Proteomes" id="UP001178508">
    <property type="component" value="Chromosome 8"/>
</dbReference>
<keyword evidence="2" id="KW-1185">Reference proteome</keyword>
<gene>
    <name evidence="1" type="ORF">XNOV1_A031169</name>
</gene>
<dbReference type="AlphaFoldDB" id="A0AAV1FPQ2"/>
<dbReference type="EMBL" id="OY660871">
    <property type="protein sequence ID" value="CAJ1062944.1"/>
    <property type="molecule type" value="Genomic_DNA"/>
</dbReference>
<accession>A0AAV1FPQ2</accession>